<accession>A0A3A6PNA1</accession>
<dbReference type="Gene3D" id="2.40.50.100">
    <property type="match status" value="1"/>
</dbReference>
<dbReference type="EMBL" id="QXQB01000004">
    <property type="protein sequence ID" value="RJX37981.1"/>
    <property type="molecule type" value="Genomic_DNA"/>
</dbReference>
<comment type="caution">
    <text evidence="7">The sequence shown here is derived from an EMBL/GenBank/DDBJ whole genome shotgun (WGS) entry which is preliminary data.</text>
</comment>
<gene>
    <name evidence="7" type="ORF">D3P09_18040</name>
</gene>
<dbReference type="OrthoDB" id="9765657at2"/>
<evidence type="ECO:0000259" key="6">
    <source>
        <dbReference type="Pfam" id="PF25967"/>
    </source>
</evidence>
<evidence type="ECO:0000256" key="3">
    <source>
        <dbReference type="ARBA" id="ARBA00023054"/>
    </source>
</evidence>
<dbReference type="GO" id="GO:0016020">
    <property type="term" value="C:membrane"/>
    <property type="evidence" value="ECO:0007669"/>
    <property type="project" value="InterPro"/>
</dbReference>
<dbReference type="InterPro" id="IPR058627">
    <property type="entry name" value="MdtA-like_C"/>
</dbReference>
<dbReference type="GO" id="GO:0030313">
    <property type="term" value="C:cell envelope"/>
    <property type="evidence" value="ECO:0007669"/>
    <property type="project" value="UniProtKB-SubCell"/>
</dbReference>
<proteinExistence type="inferred from homology"/>
<evidence type="ECO:0000313" key="8">
    <source>
        <dbReference type="Proteomes" id="UP000267798"/>
    </source>
</evidence>
<feature type="domain" description="Multidrug resistance protein MdtA-like barrel-sandwich hybrid" evidence="5">
    <location>
        <begin position="101"/>
        <end position="205"/>
    </location>
</feature>
<dbReference type="SUPFAM" id="SSF111369">
    <property type="entry name" value="HlyD-like secretion proteins"/>
    <property type="match status" value="1"/>
</dbReference>
<dbReference type="InterPro" id="IPR050465">
    <property type="entry name" value="UPF0194_transport"/>
</dbReference>
<dbReference type="GO" id="GO:0022857">
    <property type="term" value="F:transmembrane transporter activity"/>
    <property type="evidence" value="ECO:0007669"/>
    <property type="project" value="InterPro"/>
</dbReference>
<comment type="similarity">
    <text evidence="2">Belongs to the membrane fusion protein (MFP) (TC 8.A.1) family.</text>
</comment>
<organism evidence="7 8">
    <name type="scientific">Paenibacillus pinisoli</name>
    <dbReference type="NCBI Taxonomy" id="1276110"/>
    <lineage>
        <taxon>Bacteria</taxon>
        <taxon>Bacillati</taxon>
        <taxon>Bacillota</taxon>
        <taxon>Bacilli</taxon>
        <taxon>Bacillales</taxon>
        <taxon>Paenibacillaceae</taxon>
        <taxon>Paenibacillus</taxon>
    </lineage>
</organism>
<dbReference type="InterPro" id="IPR058625">
    <property type="entry name" value="MdtA-like_BSH"/>
</dbReference>
<keyword evidence="3 4" id="KW-0175">Coiled coil</keyword>
<feature type="domain" description="Multidrug resistance protein MdtA-like C-terminal permuted SH3" evidence="6">
    <location>
        <begin position="299"/>
        <end position="354"/>
    </location>
</feature>
<protein>
    <submittedName>
        <fullName evidence="7">Efflux RND transporter periplasmic adaptor subunit</fullName>
    </submittedName>
</protein>
<reference evidence="7 8" key="1">
    <citation type="submission" date="2018-09" db="EMBL/GenBank/DDBJ databases">
        <title>Paenibacillus aracenensis nov. sp. isolated from a cave in southern Spain.</title>
        <authorList>
            <person name="Jurado V."/>
            <person name="Gutierrez-Patricio S."/>
            <person name="Gonzalez-Pimentel J.L."/>
            <person name="Miller A.Z."/>
            <person name="Laiz L."/>
            <person name="Saiz-Jimenez C."/>
        </authorList>
    </citation>
    <scope>NUCLEOTIDE SEQUENCE [LARGE SCALE GENOMIC DNA]</scope>
    <source>
        <strain evidence="7 8">JCM 19203</strain>
    </source>
</reference>
<sequence length="356" mass="39157">MTKRCWRWQTMSTKWRMEDWFKRQSRVLLIGVCCAGLIVSMSACSFSSQSEEAELIELIQSPKISKKPEYKVAKSTIELKVNATGKLMSKRQESLHFLSNSGQIVEVLVEPGEKVSKGQLLAVIDTGNLENQIKRKEIEIRQAELNMTEKIRANTRTEVDDLNFELLKSEMEELKAQREASRLTAPFSGTLVSFNKKIGDAIKAYEPVGVLSDMSALTVAAKFSASDLEKIAIGMEATVNINTAGTHSGKVARLPLSSESSGKDDSLDLYVLIELNPFPADVQAGTPLSISVVTERKQDAVLIPPSALKKASGRNYVQVVDENGNKREVDVEVGLTTATEVEIVKGLEPGQRVIGQ</sequence>
<dbReference type="PANTHER" id="PTHR32347:SF23">
    <property type="entry name" value="BLL5650 PROTEIN"/>
    <property type="match status" value="1"/>
</dbReference>
<comment type="subcellular location">
    <subcellularLocation>
        <location evidence="1">Cell envelope</location>
    </subcellularLocation>
</comment>
<evidence type="ECO:0000256" key="2">
    <source>
        <dbReference type="ARBA" id="ARBA00009477"/>
    </source>
</evidence>
<evidence type="ECO:0000313" key="7">
    <source>
        <dbReference type="EMBL" id="RJX37981.1"/>
    </source>
</evidence>
<keyword evidence="8" id="KW-1185">Reference proteome</keyword>
<dbReference type="PANTHER" id="PTHR32347">
    <property type="entry name" value="EFFLUX SYSTEM COMPONENT YKNX-RELATED"/>
    <property type="match status" value="1"/>
</dbReference>
<dbReference type="Pfam" id="PF25917">
    <property type="entry name" value="BSH_RND"/>
    <property type="match status" value="1"/>
</dbReference>
<evidence type="ECO:0000256" key="4">
    <source>
        <dbReference type="SAM" id="Coils"/>
    </source>
</evidence>
<feature type="coiled-coil region" evidence="4">
    <location>
        <begin position="126"/>
        <end position="184"/>
    </location>
</feature>
<dbReference type="AlphaFoldDB" id="A0A3A6PNA1"/>
<evidence type="ECO:0000256" key="1">
    <source>
        <dbReference type="ARBA" id="ARBA00004196"/>
    </source>
</evidence>
<dbReference type="Gene3D" id="2.40.420.20">
    <property type="match status" value="1"/>
</dbReference>
<dbReference type="Gene3D" id="2.40.30.170">
    <property type="match status" value="1"/>
</dbReference>
<name>A0A3A6PNA1_9BACL</name>
<dbReference type="Proteomes" id="UP000267798">
    <property type="component" value="Unassembled WGS sequence"/>
</dbReference>
<dbReference type="Pfam" id="PF25967">
    <property type="entry name" value="RND-MFP_C"/>
    <property type="match status" value="1"/>
</dbReference>
<evidence type="ECO:0000259" key="5">
    <source>
        <dbReference type="Pfam" id="PF25917"/>
    </source>
</evidence>
<dbReference type="NCBIfam" id="TIGR01730">
    <property type="entry name" value="RND_mfp"/>
    <property type="match status" value="1"/>
</dbReference>
<dbReference type="InterPro" id="IPR006143">
    <property type="entry name" value="RND_pump_MFP"/>
</dbReference>